<dbReference type="Proteomes" id="UP001458880">
    <property type="component" value="Unassembled WGS sequence"/>
</dbReference>
<name>A0AAW1LVB7_POPJA</name>
<proteinExistence type="predicted"/>
<dbReference type="EMBL" id="JASPKY010000092">
    <property type="protein sequence ID" value="KAK9737993.1"/>
    <property type="molecule type" value="Genomic_DNA"/>
</dbReference>
<dbReference type="InterPro" id="IPR029034">
    <property type="entry name" value="Cystine-knot_cytokine"/>
</dbReference>
<protein>
    <recommendedName>
        <fullName evidence="3">Platelet-derived growth factor (PDGF) family profile domain-containing protein</fullName>
    </recommendedName>
</protein>
<evidence type="ECO:0000313" key="1">
    <source>
        <dbReference type="EMBL" id="KAK9737993.1"/>
    </source>
</evidence>
<reference evidence="1 2" key="1">
    <citation type="journal article" date="2024" name="BMC Genomics">
        <title>De novo assembly and annotation of Popillia japonica's genome with initial clues to its potential as an invasive pest.</title>
        <authorList>
            <person name="Cucini C."/>
            <person name="Boschi S."/>
            <person name="Funari R."/>
            <person name="Cardaioli E."/>
            <person name="Iannotti N."/>
            <person name="Marturano G."/>
            <person name="Paoli F."/>
            <person name="Bruttini M."/>
            <person name="Carapelli A."/>
            <person name="Frati F."/>
            <person name="Nardi F."/>
        </authorList>
    </citation>
    <scope>NUCLEOTIDE SEQUENCE [LARGE SCALE GENOMIC DNA]</scope>
    <source>
        <strain evidence="1">DMR45628</strain>
    </source>
</reference>
<organism evidence="1 2">
    <name type="scientific">Popillia japonica</name>
    <name type="common">Japanese beetle</name>
    <dbReference type="NCBI Taxonomy" id="7064"/>
    <lineage>
        <taxon>Eukaryota</taxon>
        <taxon>Metazoa</taxon>
        <taxon>Ecdysozoa</taxon>
        <taxon>Arthropoda</taxon>
        <taxon>Hexapoda</taxon>
        <taxon>Insecta</taxon>
        <taxon>Pterygota</taxon>
        <taxon>Neoptera</taxon>
        <taxon>Endopterygota</taxon>
        <taxon>Coleoptera</taxon>
        <taxon>Polyphaga</taxon>
        <taxon>Scarabaeiformia</taxon>
        <taxon>Scarabaeidae</taxon>
        <taxon>Rutelinae</taxon>
        <taxon>Popillia</taxon>
    </lineage>
</organism>
<dbReference type="GO" id="GO:0035099">
    <property type="term" value="P:hemocyte migration"/>
    <property type="evidence" value="ECO:0007669"/>
    <property type="project" value="TreeGrafter"/>
</dbReference>
<dbReference type="SUPFAM" id="SSF57501">
    <property type="entry name" value="Cystine-knot cytokines"/>
    <property type="match status" value="1"/>
</dbReference>
<keyword evidence="2" id="KW-1185">Reference proteome</keyword>
<evidence type="ECO:0008006" key="3">
    <source>
        <dbReference type="Google" id="ProtNLM"/>
    </source>
</evidence>
<dbReference type="PANTHER" id="PTHR21719:SF1">
    <property type="entry name" value="FI06402P-RELATED"/>
    <property type="match status" value="1"/>
</dbReference>
<evidence type="ECO:0000313" key="2">
    <source>
        <dbReference type="Proteomes" id="UP001458880"/>
    </source>
</evidence>
<sequence>MLKLFPDLEEYDPDPWETVLHRCDDSAGCCADKSSSCNVSTTENVTLVFFSVGKSMLVTRDGVNHTSCSCQPLKSAIK</sequence>
<dbReference type="PANTHER" id="PTHR21719">
    <property type="entry name" value="FI06402P-RELATED"/>
    <property type="match status" value="1"/>
</dbReference>
<dbReference type="Gene3D" id="2.10.90.10">
    <property type="entry name" value="Cystine-knot cytokines"/>
    <property type="match status" value="1"/>
</dbReference>
<accession>A0AAW1LVB7</accession>
<comment type="caution">
    <text evidence="1">The sequence shown here is derived from an EMBL/GenBank/DDBJ whole genome shotgun (WGS) entry which is preliminary data.</text>
</comment>
<dbReference type="AlphaFoldDB" id="A0AAW1LVB7"/>
<gene>
    <name evidence="1" type="ORF">QE152_g10260</name>
</gene>